<dbReference type="RefSeq" id="WP_334085060.1">
    <property type="nucleotide sequence ID" value="NZ_CASDBR010000018.1"/>
</dbReference>
<name>A0A0S4PXU1_9HELI</name>
<evidence type="ECO:0000313" key="1">
    <source>
        <dbReference type="EMBL" id="CUU40828.1"/>
    </source>
</evidence>
<protein>
    <submittedName>
        <fullName evidence="1">Uncharacterized protein</fullName>
    </submittedName>
</protein>
<sequence>MNTWIYLIHISPYLVLIADSQRIATLQNFALKTLGILSKLL</sequence>
<organism evidence="1 2">
    <name type="scientific">Helicobacter typhlonius</name>
    <dbReference type="NCBI Taxonomy" id="76936"/>
    <lineage>
        <taxon>Bacteria</taxon>
        <taxon>Pseudomonadati</taxon>
        <taxon>Campylobacterota</taxon>
        <taxon>Epsilonproteobacteria</taxon>
        <taxon>Campylobacterales</taxon>
        <taxon>Helicobacteraceae</taxon>
        <taxon>Helicobacter</taxon>
    </lineage>
</organism>
<dbReference type="AlphaFoldDB" id="A0A0S4PXU1"/>
<accession>A0A0S4PXU1</accession>
<evidence type="ECO:0000313" key="2">
    <source>
        <dbReference type="Proteomes" id="UP000064525"/>
    </source>
</evidence>
<dbReference type="EMBL" id="LN907858">
    <property type="protein sequence ID" value="CUU40828.1"/>
    <property type="molecule type" value="Genomic_DNA"/>
</dbReference>
<gene>
    <name evidence="1" type="ORF">BN2458_PEG1945</name>
</gene>
<proteinExistence type="predicted"/>
<dbReference type="KEGG" id="hty:BN2458_PEG1945"/>
<reference evidence="2" key="1">
    <citation type="submission" date="2015-11" db="EMBL/GenBank/DDBJ databases">
        <authorList>
            <person name="Anvar S.Y."/>
        </authorList>
    </citation>
    <scope>NUCLEOTIDE SEQUENCE [LARGE SCALE GENOMIC DNA]</scope>
</reference>
<dbReference type="Proteomes" id="UP000064525">
    <property type="component" value="Chromosome I"/>
</dbReference>